<dbReference type="OrthoDB" id="4062651at2759"/>
<comment type="caution">
    <text evidence="7">The sequence shown here is derived from an EMBL/GenBank/DDBJ whole genome shotgun (WGS) entry which is preliminary data.</text>
</comment>
<proteinExistence type="predicted"/>
<dbReference type="GO" id="GO:0061630">
    <property type="term" value="F:ubiquitin protein ligase activity"/>
    <property type="evidence" value="ECO:0007669"/>
    <property type="project" value="UniProtKB-EC"/>
</dbReference>
<organism evidence="7 8">
    <name type="scientific">Miscanthus lutarioriparius</name>
    <dbReference type="NCBI Taxonomy" id="422564"/>
    <lineage>
        <taxon>Eukaryota</taxon>
        <taxon>Viridiplantae</taxon>
        <taxon>Streptophyta</taxon>
        <taxon>Embryophyta</taxon>
        <taxon>Tracheophyta</taxon>
        <taxon>Spermatophyta</taxon>
        <taxon>Magnoliopsida</taxon>
        <taxon>Liliopsida</taxon>
        <taxon>Poales</taxon>
        <taxon>Poaceae</taxon>
        <taxon>PACMAD clade</taxon>
        <taxon>Panicoideae</taxon>
        <taxon>Andropogonodae</taxon>
        <taxon>Andropogoneae</taxon>
        <taxon>Saccharinae</taxon>
        <taxon>Miscanthus</taxon>
    </lineage>
</organism>
<evidence type="ECO:0000256" key="3">
    <source>
        <dbReference type="ARBA" id="ARBA00022786"/>
    </source>
</evidence>
<dbReference type="EMBL" id="CAJGYO010000008">
    <property type="protein sequence ID" value="CAD6251399.1"/>
    <property type="molecule type" value="Genomic_DNA"/>
</dbReference>
<feature type="region of interest" description="Disordered" evidence="5">
    <location>
        <begin position="167"/>
        <end position="210"/>
    </location>
</feature>
<dbReference type="InterPro" id="IPR051348">
    <property type="entry name" value="U-box_ubiquitin_ligases"/>
</dbReference>
<dbReference type="InterPro" id="IPR006016">
    <property type="entry name" value="UspA"/>
</dbReference>
<keyword evidence="3" id="KW-0833">Ubl conjugation pathway</keyword>
<dbReference type="GO" id="GO:0004672">
    <property type="term" value="F:protein kinase activity"/>
    <property type="evidence" value="ECO:0007669"/>
    <property type="project" value="InterPro"/>
</dbReference>
<sequence>MFASPFSVTSSHSSEHEPVARDSSIIVAVDRDKNSQQAAKWAVDKLLTRGSMLQLVHVRVEANKDEGDAEITQLFISYRGYCARKGMHLKELILDGTDISKAIIDYASSNAITDIVVGASTKNTFIRRFRNPDVPTCLMKMAPDYCTVHVIHKAKAIQVKAAKAPAPFTTLPPKQHSQPNIESDASRTSRGDWKKTSHTSSPLASSRNSVDRLSAYAKAPSRDRPLTGARTAPQKDFDDYIDFIAPPRPSVTRSSFSDDIDFGMSMELPSIDFGESLELSSAMSMESLSCSGDVEAEMRRLRLELKQTMEMYNSACKEAVDAKQKAAQMHQMKVEESKKYQELRNAEEEALALVEMEKAKCRAALEAAEAAQKIAELEAQKRLRAEWKAKREAEDRKKATDALNKNDIRYRRYSIDDIEAATHKFDKALKIGEGGYGPVYKAVLDHTNVAIKILRPDASQGRQQFQQEVNLIQQSQIVLALKFMKL</sequence>
<dbReference type="SUPFAM" id="SSF56112">
    <property type="entry name" value="Protein kinase-like (PK-like)"/>
    <property type="match status" value="1"/>
</dbReference>
<dbReference type="CDD" id="cd01989">
    <property type="entry name" value="USP_STK_Ubox_N"/>
    <property type="match status" value="1"/>
</dbReference>
<dbReference type="Pfam" id="PF00582">
    <property type="entry name" value="Usp"/>
    <property type="match status" value="1"/>
</dbReference>
<comment type="catalytic activity">
    <reaction evidence="1">
        <text>S-ubiquitinyl-[E2 ubiquitin-conjugating enzyme]-L-cysteine + [acceptor protein]-L-lysine = [E2 ubiquitin-conjugating enzyme]-L-cysteine + N(6)-ubiquitinyl-[acceptor protein]-L-lysine.</text>
        <dbReference type="EC" id="2.3.2.27"/>
    </reaction>
</comment>
<name>A0A811Q644_9POAL</name>
<keyword evidence="4" id="KW-0175">Coiled coil</keyword>
<dbReference type="PANTHER" id="PTHR45647:SF93">
    <property type="entry name" value="KINASE WITH ADENINE NUCLEOTIDE ALPHA HYDROLASES-LIKE DOMAIN-CONTAINING PROTEIN"/>
    <property type="match status" value="1"/>
</dbReference>
<dbReference type="Proteomes" id="UP000604825">
    <property type="component" value="Unassembled WGS sequence"/>
</dbReference>
<accession>A0A811Q644</accession>
<dbReference type="PANTHER" id="PTHR45647">
    <property type="entry name" value="OS02G0152300 PROTEIN"/>
    <property type="match status" value="1"/>
</dbReference>
<evidence type="ECO:0000256" key="4">
    <source>
        <dbReference type="SAM" id="Coils"/>
    </source>
</evidence>
<dbReference type="Gene3D" id="3.30.200.20">
    <property type="entry name" value="Phosphorylase Kinase, domain 1"/>
    <property type="match status" value="1"/>
</dbReference>
<evidence type="ECO:0000313" key="7">
    <source>
        <dbReference type="EMBL" id="CAD6251399.1"/>
    </source>
</evidence>
<feature type="compositionally biased region" description="Polar residues" evidence="5">
    <location>
        <begin position="198"/>
        <end position="208"/>
    </location>
</feature>
<keyword evidence="8" id="KW-1185">Reference proteome</keyword>
<feature type="coiled-coil region" evidence="4">
    <location>
        <begin position="298"/>
        <end position="371"/>
    </location>
</feature>
<reference evidence="7" key="1">
    <citation type="submission" date="2020-10" db="EMBL/GenBank/DDBJ databases">
        <authorList>
            <person name="Han B."/>
            <person name="Lu T."/>
            <person name="Zhao Q."/>
            <person name="Huang X."/>
            <person name="Zhao Y."/>
        </authorList>
    </citation>
    <scope>NUCLEOTIDE SEQUENCE</scope>
</reference>
<gene>
    <name evidence="7" type="ORF">NCGR_LOCUS35145</name>
</gene>
<feature type="domain" description="Protein kinase" evidence="6">
    <location>
        <begin position="425"/>
        <end position="486"/>
    </location>
</feature>
<evidence type="ECO:0000256" key="5">
    <source>
        <dbReference type="SAM" id="MobiDB-lite"/>
    </source>
</evidence>
<dbReference type="InterPro" id="IPR014729">
    <property type="entry name" value="Rossmann-like_a/b/a_fold"/>
</dbReference>
<protein>
    <recommendedName>
        <fullName evidence="2">RING-type E3 ubiquitin transferase</fullName>
        <ecNumber evidence="2">2.3.2.27</ecNumber>
    </recommendedName>
</protein>
<feature type="compositionally biased region" description="Basic and acidic residues" evidence="5">
    <location>
        <begin position="184"/>
        <end position="195"/>
    </location>
</feature>
<evidence type="ECO:0000256" key="1">
    <source>
        <dbReference type="ARBA" id="ARBA00000900"/>
    </source>
</evidence>
<dbReference type="InterPro" id="IPR000719">
    <property type="entry name" value="Prot_kinase_dom"/>
</dbReference>
<evidence type="ECO:0000259" key="6">
    <source>
        <dbReference type="PROSITE" id="PS50011"/>
    </source>
</evidence>
<dbReference type="Gene3D" id="3.40.50.620">
    <property type="entry name" value="HUPs"/>
    <property type="match status" value="1"/>
</dbReference>
<evidence type="ECO:0000313" key="8">
    <source>
        <dbReference type="Proteomes" id="UP000604825"/>
    </source>
</evidence>
<dbReference type="SUPFAM" id="SSF52402">
    <property type="entry name" value="Adenine nucleotide alpha hydrolases-like"/>
    <property type="match status" value="1"/>
</dbReference>
<dbReference type="InterPro" id="IPR011009">
    <property type="entry name" value="Kinase-like_dom_sf"/>
</dbReference>
<dbReference type="EC" id="2.3.2.27" evidence="2"/>
<dbReference type="PROSITE" id="PS50011">
    <property type="entry name" value="PROTEIN_KINASE_DOM"/>
    <property type="match status" value="1"/>
</dbReference>
<evidence type="ECO:0000256" key="2">
    <source>
        <dbReference type="ARBA" id="ARBA00012483"/>
    </source>
</evidence>
<dbReference type="AlphaFoldDB" id="A0A811Q644"/>
<dbReference type="GO" id="GO:0005524">
    <property type="term" value="F:ATP binding"/>
    <property type="evidence" value="ECO:0007669"/>
    <property type="project" value="InterPro"/>
</dbReference>